<organism evidence="7 8">
    <name type="scientific">Parabacteroides distasonis</name>
    <dbReference type="NCBI Taxonomy" id="823"/>
    <lineage>
        <taxon>Bacteria</taxon>
        <taxon>Pseudomonadati</taxon>
        <taxon>Bacteroidota</taxon>
        <taxon>Bacteroidia</taxon>
        <taxon>Bacteroidales</taxon>
        <taxon>Tannerellaceae</taxon>
        <taxon>Parabacteroides</taxon>
    </lineage>
</organism>
<gene>
    <name evidence="7" type="ORF">D7V78_19375</name>
</gene>
<evidence type="ECO:0000256" key="2">
    <source>
        <dbReference type="ARBA" id="ARBA00022691"/>
    </source>
</evidence>
<evidence type="ECO:0000313" key="8">
    <source>
        <dbReference type="Proteomes" id="UP000278164"/>
    </source>
</evidence>
<evidence type="ECO:0000259" key="6">
    <source>
        <dbReference type="PROSITE" id="PS51918"/>
    </source>
</evidence>
<dbReference type="Pfam" id="PF04055">
    <property type="entry name" value="Radical_SAM"/>
    <property type="match status" value="1"/>
</dbReference>
<dbReference type="InterPro" id="IPR058240">
    <property type="entry name" value="rSAM_sf"/>
</dbReference>
<dbReference type="CDD" id="cd01335">
    <property type="entry name" value="Radical_SAM"/>
    <property type="match status" value="1"/>
</dbReference>
<comment type="cofactor">
    <cofactor evidence="1">
        <name>[4Fe-4S] cluster</name>
        <dbReference type="ChEBI" id="CHEBI:49883"/>
    </cofactor>
</comment>
<dbReference type="GO" id="GO:0046872">
    <property type="term" value="F:metal ion binding"/>
    <property type="evidence" value="ECO:0007669"/>
    <property type="project" value="UniProtKB-KW"/>
</dbReference>
<reference evidence="7 8" key="1">
    <citation type="submission" date="2018-09" db="EMBL/GenBank/DDBJ databases">
        <title>Murine metabolic-syndrome-specific gut microbial biobank.</title>
        <authorList>
            <person name="Liu C."/>
        </authorList>
    </citation>
    <scope>NUCLEOTIDE SEQUENCE [LARGE SCALE GENOMIC DNA]</scope>
    <source>
        <strain evidence="7 8">8-P5</strain>
    </source>
</reference>
<dbReference type="GO" id="GO:0051536">
    <property type="term" value="F:iron-sulfur cluster binding"/>
    <property type="evidence" value="ECO:0007669"/>
    <property type="project" value="UniProtKB-KW"/>
</dbReference>
<feature type="domain" description="Radical SAM core" evidence="6">
    <location>
        <begin position="89"/>
        <end position="310"/>
    </location>
</feature>
<dbReference type="PANTHER" id="PTHR43273:SF8">
    <property type="entry name" value="RADICAL SAM DOMAIN PROTEIN"/>
    <property type="match status" value="1"/>
</dbReference>
<dbReference type="EMBL" id="RAYI01000100">
    <property type="protein sequence ID" value="RLT71787.1"/>
    <property type="molecule type" value="Genomic_DNA"/>
</dbReference>
<accession>A0A3L7ZLH0</accession>
<keyword evidence="2" id="KW-0949">S-adenosyl-L-methionine</keyword>
<dbReference type="InterPro" id="IPR023867">
    <property type="entry name" value="Sulphatase_maturase_rSAM"/>
</dbReference>
<dbReference type="Gene3D" id="3.20.20.70">
    <property type="entry name" value="Aldolase class I"/>
    <property type="match status" value="1"/>
</dbReference>
<evidence type="ECO:0000256" key="4">
    <source>
        <dbReference type="ARBA" id="ARBA00023004"/>
    </source>
</evidence>
<comment type="caution">
    <text evidence="7">The sequence shown here is derived from an EMBL/GenBank/DDBJ whole genome shotgun (WGS) entry which is preliminary data.</text>
</comment>
<dbReference type="SFLD" id="SFLDG01067">
    <property type="entry name" value="SPASM/twitch_domain_containing"/>
    <property type="match status" value="1"/>
</dbReference>
<dbReference type="PROSITE" id="PS51918">
    <property type="entry name" value="RADICAL_SAM"/>
    <property type="match status" value="1"/>
</dbReference>
<sequence length="444" mass="52232">MNDYYISRYAYFFISSKEEFLGYSSRSNAFLKLGCDLYAYLSEIQKTKSPFDWEDDNILGLLKKYKFLVEEGGDDDFLLKHQFEQDTVTYHPISLGLIIAPTLSCNFDCQYCFETGKRASRMEDGIINQLVPFIKKHKYVQNLHLTWYGGEPLLCLDVIKKILLKISSELPNYPIKYHSIVTNGYYFNQEVIDLFKEFPLNAIQITLDGKKERHDSIRKLKKTGQGSYDRIISNIDNILKELPETEVHIRVNIEKTNLRDFDELYHELTHRWNNKNLSVYPGFLRIDDETGKAMSCDAIDRWQAMRLNFEWSKKGMVDTSIYPKRTTSMGCCATVINSYIIGPKGEIYKCWNDVSDDKRVIAYINEDRFVNSKLFYRYVVGSKWYHNTECIKCFFLPICQGTCAYYRLKNRYEGGKYNLCQCLQRGPDLLNECLEYWYESRSDK</sequence>
<name>A0A3L7ZLH0_PARDI</name>
<evidence type="ECO:0000313" key="7">
    <source>
        <dbReference type="EMBL" id="RLT71787.1"/>
    </source>
</evidence>
<protein>
    <submittedName>
        <fullName evidence="7">Radical SAM protein</fullName>
    </submittedName>
</protein>
<dbReference type="SFLD" id="SFLDG01384">
    <property type="entry name" value="thioether_bond_formation_requi"/>
    <property type="match status" value="1"/>
</dbReference>
<dbReference type="InterPro" id="IPR013785">
    <property type="entry name" value="Aldolase_TIM"/>
</dbReference>
<dbReference type="SUPFAM" id="SSF102114">
    <property type="entry name" value="Radical SAM enzymes"/>
    <property type="match status" value="1"/>
</dbReference>
<dbReference type="UniPathway" id="UPA00782"/>
<dbReference type="AlphaFoldDB" id="A0A3L7ZLH0"/>
<keyword evidence="5" id="KW-0411">Iron-sulfur</keyword>
<dbReference type="NCBIfam" id="TIGR04085">
    <property type="entry name" value="rSAM_more_4Fe4S"/>
    <property type="match status" value="1"/>
</dbReference>
<proteinExistence type="predicted"/>
<dbReference type="InterPro" id="IPR023885">
    <property type="entry name" value="4Fe4S-binding_SPASM_dom"/>
</dbReference>
<dbReference type="RefSeq" id="WP_121737475.1">
    <property type="nucleotide sequence ID" value="NZ_QXXG01000019.1"/>
</dbReference>
<dbReference type="PANTHER" id="PTHR43273">
    <property type="entry name" value="ANAEROBIC SULFATASE-MATURATING ENZYME HOMOLOG ASLB-RELATED"/>
    <property type="match status" value="1"/>
</dbReference>
<dbReference type="SFLD" id="SFLDS00029">
    <property type="entry name" value="Radical_SAM"/>
    <property type="match status" value="1"/>
</dbReference>
<evidence type="ECO:0000256" key="3">
    <source>
        <dbReference type="ARBA" id="ARBA00022723"/>
    </source>
</evidence>
<evidence type="ECO:0000256" key="5">
    <source>
        <dbReference type="ARBA" id="ARBA00023014"/>
    </source>
</evidence>
<keyword evidence="4" id="KW-0408">Iron</keyword>
<dbReference type="Proteomes" id="UP000278164">
    <property type="component" value="Unassembled WGS sequence"/>
</dbReference>
<keyword evidence="3" id="KW-0479">Metal-binding</keyword>
<dbReference type="SFLD" id="SFLDG01386">
    <property type="entry name" value="main_SPASM_domain-containing"/>
    <property type="match status" value="1"/>
</dbReference>
<dbReference type="InterPro" id="IPR007197">
    <property type="entry name" value="rSAM"/>
</dbReference>
<evidence type="ECO:0000256" key="1">
    <source>
        <dbReference type="ARBA" id="ARBA00001966"/>
    </source>
</evidence>
<dbReference type="OrthoDB" id="9808591at2"/>
<dbReference type="GO" id="GO:0016491">
    <property type="term" value="F:oxidoreductase activity"/>
    <property type="evidence" value="ECO:0007669"/>
    <property type="project" value="InterPro"/>
</dbReference>